<gene>
    <name evidence="1" type="primary">RvY_17314-1</name>
    <name evidence="1" type="synonym">RvY_17314.1</name>
    <name evidence="1" type="ORF">RvY_17314</name>
</gene>
<keyword evidence="2" id="KW-1185">Reference proteome</keyword>
<reference evidence="1 2" key="1">
    <citation type="journal article" date="2016" name="Nat. Commun.">
        <title>Extremotolerant tardigrade genome and improved radiotolerance of human cultured cells by tardigrade-unique protein.</title>
        <authorList>
            <person name="Hashimoto T."/>
            <person name="Horikawa D.D."/>
            <person name="Saito Y."/>
            <person name="Kuwahara H."/>
            <person name="Kozuka-Hata H."/>
            <person name="Shin-I T."/>
            <person name="Minakuchi Y."/>
            <person name="Ohishi K."/>
            <person name="Motoyama A."/>
            <person name="Aizu T."/>
            <person name="Enomoto A."/>
            <person name="Kondo K."/>
            <person name="Tanaka S."/>
            <person name="Hara Y."/>
            <person name="Koshikawa S."/>
            <person name="Sagara H."/>
            <person name="Miura T."/>
            <person name="Yokobori S."/>
            <person name="Miyagawa K."/>
            <person name="Suzuki Y."/>
            <person name="Kubo T."/>
            <person name="Oyama M."/>
            <person name="Kohara Y."/>
            <person name="Fujiyama A."/>
            <person name="Arakawa K."/>
            <person name="Katayama T."/>
            <person name="Toyoda A."/>
            <person name="Kunieda T."/>
        </authorList>
    </citation>
    <scope>NUCLEOTIDE SEQUENCE [LARGE SCALE GENOMIC DNA]</scope>
    <source>
        <strain evidence="1 2">YOKOZUNA-1</strain>
    </source>
</reference>
<evidence type="ECO:0000313" key="1">
    <source>
        <dbReference type="EMBL" id="GAV07487.1"/>
    </source>
</evidence>
<dbReference type="EMBL" id="BDGG01000015">
    <property type="protein sequence ID" value="GAV07487.1"/>
    <property type="molecule type" value="Genomic_DNA"/>
</dbReference>
<dbReference type="OrthoDB" id="2016582at2759"/>
<name>A0A1D1W1Q9_RAMVA</name>
<comment type="caution">
    <text evidence="1">The sequence shown here is derived from an EMBL/GenBank/DDBJ whole genome shotgun (WGS) entry which is preliminary data.</text>
</comment>
<sequence>MSTAKAGSAADAPEKRKITKYEDIGSQFEFCPVGLETLGPWSPSATALFEAVGRKMAEVTGEPRADDGQRKGTQQISDDQLAQAVVDVILALGGRRLFGKSNSK</sequence>
<dbReference type="Proteomes" id="UP000186922">
    <property type="component" value="Unassembled WGS sequence"/>
</dbReference>
<organism evidence="1 2">
    <name type="scientific">Ramazzottius varieornatus</name>
    <name type="common">Water bear</name>
    <name type="synonym">Tardigrade</name>
    <dbReference type="NCBI Taxonomy" id="947166"/>
    <lineage>
        <taxon>Eukaryota</taxon>
        <taxon>Metazoa</taxon>
        <taxon>Ecdysozoa</taxon>
        <taxon>Tardigrada</taxon>
        <taxon>Eutardigrada</taxon>
        <taxon>Parachela</taxon>
        <taxon>Hypsibioidea</taxon>
        <taxon>Ramazzottiidae</taxon>
        <taxon>Ramazzottius</taxon>
    </lineage>
</organism>
<accession>A0A1D1W1Q9</accession>
<evidence type="ECO:0000313" key="2">
    <source>
        <dbReference type="Proteomes" id="UP000186922"/>
    </source>
</evidence>
<dbReference type="AlphaFoldDB" id="A0A1D1W1Q9"/>
<protein>
    <submittedName>
        <fullName evidence="1">Uncharacterized protein</fullName>
    </submittedName>
</protein>
<proteinExistence type="predicted"/>